<dbReference type="InterPro" id="IPR035197">
    <property type="entry name" value="DUF5313"/>
</dbReference>
<keyword evidence="1" id="KW-0812">Transmembrane</keyword>
<evidence type="ECO:0000256" key="1">
    <source>
        <dbReference type="SAM" id="Phobius"/>
    </source>
</evidence>
<evidence type="ECO:0000313" key="2">
    <source>
        <dbReference type="EMBL" id="MBA8924386.1"/>
    </source>
</evidence>
<organism evidence="2 3">
    <name type="scientific">Kutzneria viridogrisea</name>
    <dbReference type="NCBI Taxonomy" id="47990"/>
    <lineage>
        <taxon>Bacteria</taxon>
        <taxon>Bacillati</taxon>
        <taxon>Actinomycetota</taxon>
        <taxon>Actinomycetes</taxon>
        <taxon>Pseudonocardiales</taxon>
        <taxon>Pseudonocardiaceae</taxon>
        <taxon>Kutzneria</taxon>
    </lineage>
</organism>
<name>A0ABR6BBX9_9PSEU</name>
<dbReference type="EMBL" id="JACJID010000001">
    <property type="protein sequence ID" value="MBA8924386.1"/>
    <property type="molecule type" value="Genomic_DNA"/>
</dbReference>
<proteinExistence type="predicted"/>
<dbReference type="RefSeq" id="WP_025358004.1">
    <property type="nucleotide sequence ID" value="NZ_BAAABQ010000021.1"/>
</dbReference>
<feature type="transmembrane region" description="Helical" evidence="1">
    <location>
        <begin position="65"/>
        <end position="83"/>
    </location>
</feature>
<dbReference type="Proteomes" id="UP000517916">
    <property type="component" value="Unassembled WGS sequence"/>
</dbReference>
<protein>
    <submittedName>
        <fullName evidence="2">Membrane protein YdbT with pleckstrin-like domain</fullName>
    </submittedName>
</protein>
<reference evidence="2 3" key="1">
    <citation type="submission" date="2020-08" db="EMBL/GenBank/DDBJ databases">
        <title>Genomic Encyclopedia of Archaeal and Bacterial Type Strains, Phase II (KMG-II): from individual species to whole genera.</title>
        <authorList>
            <person name="Goeker M."/>
        </authorList>
    </citation>
    <scope>NUCLEOTIDE SEQUENCE [LARGE SCALE GENOMIC DNA]</scope>
    <source>
        <strain evidence="2 3">DSM 43850</strain>
    </source>
</reference>
<keyword evidence="1" id="KW-0472">Membrane</keyword>
<feature type="transmembrane region" description="Helical" evidence="1">
    <location>
        <begin position="39"/>
        <end position="59"/>
    </location>
</feature>
<accession>A0ABR6BBX9</accession>
<sequence length="117" mass="13584">MRPNPVQWIWYVYGGRLPQRCREWVLHDVTCRTWALRHLLRAVVQILPALLALFVFFTLLRGPLWVVLMATGLGVIVSVYYSLSYMTESCDVRLQKYGYPPRHAQHVREQRLGSAGA</sequence>
<evidence type="ECO:0000313" key="3">
    <source>
        <dbReference type="Proteomes" id="UP000517916"/>
    </source>
</evidence>
<dbReference type="Pfam" id="PF17240">
    <property type="entry name" value="DUF5313"/>
    <property type="match status" value="1"/>
</dbReference>
<keyword evidence="3" id="KW-1185">Reference proteome</keyword>
<keyword evidence="1" id="KW-1133">Transmembrane helix</keyword>
<comment type="caution">
    <text evidence="2">The sequence shown here is derived from an EMBL/GenBank/DDBJ whole genome shotgun (WGS) entry which is preliminary data.</text>
</comment>
<gene>
    <name evidence="2" type="ORF">BC739_001583</name>
</gene>